<dbReference type="EC" id="1.14.-.-" evidence="1"/>
<comment type="similarity">
    <text evidence="1">Belongs to the TrhO family.</text>
</comment>
<accession>A0A0M1N0Y1</accession>
<dbReference type="SMART" id="SM00450">
    <property type="entry name" value="RHOD"/>
    <property type="match status" value="1"/>
</dbReference>
<dbReference type="InterPro" id="IPR040503">
    <property type="entry name" value="TRHO_N"/>
</dbReference>
<comment type="function">
    <text evidence="1">Catalyzes oxygen-dependent 5-hydroxyuridine (ho5U) modification at position 34 in tRNAs.</text>
</comment>
<dbReference type="NCBIfam" id="NF001135">
    <property type="entry name" value="PRK00142.1-3"/>
    <property type="match status" value="1"/>
</dbReference>
<evidence type="ECO:0000259" key="2">
    <source>
        <dbReference type="PROSITE" id="PS50206"/>
    </source>
</evidence>
<keyword evidence="1" id="KW-0819">tRNA processing</keyword>
<organism evidence="3 4">
    <name type="scientific">Candidatus Phytoplasma pruni</name>
    <dbReference type="NCBI Taxonomy" id="479893"/>
    <lineage>
        <taxon>Bacteria</taxon>
        <taxon>Bacillati</taxon>
        <taxon>Mycoplasmatota</taxon>
        <taxon>Mollicutes</taxon>
        <taxon>Acholeplasmatales</taxon>
        <taxon>Acholeplasmataceae</taxon>
        <taxon>Candidatus Phytoplasma</taxon>
        <taxon>16SrIII (X-disease group)</taxon>
    </lineage>
</organism>
<dbReference type="Pfam" id="PF00581">
    <property type="entry name" value="Rhodanese"/>
    <property type="match status" value="1"/>
</dbReference>
<dbReference type="Pfam" id="PF17773">
    <property type="entry name" value="UPF0176_N"/>
    <property type="match status" value="1"/>
</dbReference>
<evidence type="ECO:0000313" key="4">
    <source>
        <dbReference type="Proteomes" id="UP000037386"/>
    </source>
</evidence>
<keyword evidence="1" id="KW-0560">Oxidoreductase</keyword>
<dbReference type="OrthoDB" id="9778326at2"/>
<dbReference type="InterPro" id="IPR001763">
    <property type="entry name" value="Rhodanese-like_dom"/>
</dbReference>
<dbReference type="HAMAP" id="MF_00469">
    <property type="entry name" value="TrhO"/>
    <property type="match status" value="1"/>
</dbReference>
<dbReference type="CDD" id="cd01518">
    <property type="entry name" value="RHOD_YceA"/>
    <property type="match status" value="1"/>
</dbReference>
<dbReference type="AlphaFoldDB" id="A0A0M1N0Y1"/>
<feature type="domain" description="Rhodanese" evidence="2">
    <location>
        <begin position="127"/>
        <end position="221"/>
    </location>
</feature>
<dbReference type="SUPFAM" id="SSF52821">
    <property type="entry name" value="Rhodanese/Cell cycle control phosphatase"/>
    <property type="match status" value="1"/>
</dbReference>
<dbReference type="GO" id="GO:0016705">
    <property type="term" value="F:oxidoreductase activity, acting on paired donors, with incorporation or reduction of molecular oxygen"/>
    <property type="evidence" value="ECO:0007669"/>
    <property type="project" value="UniProtKB-UniRule"/>
</dbReference>
<dbReference type="EMBL" id="LHCF01000002">
    <property type="protein sequence ID" value="KOR75629.1"/>
    <property type="molecule type" value="Genomic_DNA"/>
</dbReference>
<dbReference type="Gene3D" id="3.40.250.10">
    <property type="entry name" value="Rhodanese-like domain"/>
    <property type="match status" value="1"/>
</dbReference>
<reference evidence="4" key="1">
    <citation type="submission" date="2015-05" db="EMBL/GenBank/DDBJ databases">
        <title>Draft genome sequence of 'Candidatus Phytoplasma Pruni' strain CX, a plant pathogenic bacterium.</title>
        <authorList>
            <person name="Lee I.-M."/>
            <person name="Bottner-Parker K.D."/>
            <person name="Shao J."/>
            <person name="Gundersen-Rindal D.E."/>
            <person name="Zhao Y."/>
            <person name="Davis R.E."/>
        </authorList>
    </citation>
    <scope>NUCLEOTIDE SEQUENCE [LARGE SCALE GENOMIC DNA]</scope>
    <source>
        <strain evidence="4">CX</strain>
    </source>
</reference>
<evidence type="ECO:0000313" key="3">
    <source>
        <dbReference type="EMBL" id="KOR75629.1"/>
    </source>
</evidence>
<dbReference type="Pfam" id="PF12368">
    <property type="entry name" value="Rhodanese_C"/>
    <property type="match status" value="1"/>
</dbReference>
<gene>
    <name evidence="1" type="primary">trhO</name>
    <name evidence="3" type="ORF">CPX_001325</name>
</gene>
<dbReference type="STRING" id="479893.CPX_001325"/>
<dbReference type="InterPro" id="IPR020936">
    <property type="entry name" value="TrhO"/>
</dbReference>
<proteinExistence type="inferred from homology"/>
<dbReference type="RefSeq" id="WP_053521306.1">
    <property type="nucleotide sequence ID" value="NZ_LHCF01000002.1"/>
</dbReference>
<dbReference type="InterPro" id="IPR036873">
    <property type="entry name" value="Rhodanese-like_dom_sf"/>
</dbReference>
<dbReference type="PANTHER" id="PTHR43268:SF3">
    <property type="entry name" value="RHODANESE-LIKE DOMAIN-CONTAINING PROTEIN 7-RELATED"/>
    <property type="match status" value="1"/>
</dbReference>
<comment type="catalytic activity">
    <reaction evidence="1">
        <text>uridine(34) in tRNA + AH2 + O2 = 5-hydroxyuridine(34) in tRNA + A + H2O</text>
        <dbReference type="Rhea" id="RHEA:64224"/>
        <dbReference type="Rhea" id="RHEA-COMP:11727"/>
        <dbReference type="Rhea" id="RHEA-COMP:13381"/>
        <dbReference type="ChEBI" id="CHEBI:13193"/>
        <dbReference type="ChEBI" id="CHEBI:15377"/>
        <dbReference type="ChEBI" id="CHEBI:15379"/>
        <dbReference type="ChEBI" id="CHEBI:17499"/>
        <dbReference type="ChEBI" id="CHEBI:65315"/>
        <dbReference type="ChEBI" id="CHEBI:136877"/>
    </reaction>
</comment>
<dbReference type="PANTHER" id="PTHR43268">
    <property type="entry name" value="THIOSULFATE SULFURTRANSFERASE/RHODANESE-LIKE DOMAIN-CONTAINING PROTEIN 2"/>
    <property type="match status" value="1"/>
</dbReference>
<dbReference type="Gene3D" id="3.30.70.100">
    <property type="match status" value="1"/>
</dbReference>
<sequence>MAEKKPYLVILFYNYSHIENPETFQKSHLKFCQNLGLLGRIIVSHEGINGTLSGLEKDINAYMDYLAQDPRFSETEFKIESSDKHVFPRLSVKHKEEIVALKLKDDISLEEKANNYLKPKEFYQLLQEKDVVVLDVRNDYEYNIGHFKNAINPNVRNFRDLPEWAEQNISLLKDKKVLTYCTGGVRCEKMSAFLRQKGVEEVYQLKGGIIKYGQDEEVQGKLFDGQVYVFDERIATKVNQHENVIVGKDYFDQKPCERYINCANPSCNVQILCSEENEHKYLGSCSKECRKHPKNRYVIKHNVDINQKEYKSIL</sequence>
<evidence type="ECO:0000256" key="1">
    <source>
        <dbReference type="HAMAP-Rule" id="MF_00469"/>
    </source>
</evidence>
<name>A0A0M1N0Y1_9MOLU</name>
<dbReference type="PROSITE" id="PS50206">
    <property type="entry name" value="RHODANESE_3"/>
    <property type="match status" value="1"/>
</dbReference>
<dbReference type="Proteomes" id="UP000037386">
    <property type="component" value="Unassembled WGS sequence"/>
</dbReference>
<protein>
    <recommendedName>
        <fullName evidence="1">tRNA uridine(34) hydroxylase</fullName>
        <ecNumber evidence="1">1.14.-.-</ecNumber>
    </recommendedName>
    <alternativeName>
        <fullName evidence="1">tRNA hydroxylation protein O</fullName>
    </alternativeName>
</protein>
<dbReference type="InterPro" id="IPR022111">
    <property type="entry name" value="Rhodanese_C"/>
</dbReference>
<comment type="caution">
    <text evidence="3">The sequence shown here is derived from an EMBL/GenBank/DDBJ whole genome shotgun (WGS) entry which is preliminary data.</text>
</comment>
<dbReference type="PATRIC" id="fig|479893.3.peg.104"/>
<dbReference type="GO" id="GO:0006400">
    <property type="term" value="P:tRNA modification"/>
    <property type="evidence" value="ECO:0007669"/>
    <property type="project" value="UniProtKB-UniRule"/>
</dbReference>